<comment type="caution">
    <text evidence="6">The sequence shown here is derived from an EMBL/GenBank/DDBJ whole genome shotgun (WGS) entry which is preliminary data.</text>
</comment>
<dbReference type="Gene3D" id="1.10.10.10">
    <property type="entry name" value="Winged helix-like DNA-binding domain superfamily/Winged helix DNA-binding domain"/>
    <property type="match status" value="1"/>
</dbReference>
<evidence type="ECO:0000256" key="3">
    <source>
        <dbReference type="ARBA" id="ARBA00023125"/>
    </source>
</evidence>
<dbReference type="PROSITE" id="PS50931">
    <property type="entry name" value="HTH_LYSR"/>
    <property type="match status" value="1"/>
</dbReference>
<keyword evidence="4" id="KW-0804">Transcription</keyword>
<dbReference type="SUPFAM" id="SSF53850">
    <property type="entry name" value="Periplasmic binding protein-like II"/>
    <property type="match status" value="1"/>
</dbReference>
<evidence type="ECO:0000256" key="2">
    <source>
        <dbReference type="ARBA" id="ARBA00023015"/>
    </source>
</evidence>
<feature type="domain" description="HTH lysR-type" evidence="5">
    <location>
        <begin position="1"/>
        <end position="60"/>
    </location>
</feature>
<dbReference type="InterPro" id="IPR036388">
    <property type="entry name" value="WH-like_DNA-bd_sf"/>
</dbReference>
<keyword evidence="2" id="KW-0805">Transcription regulation</keyword>
<dbReference type="PANTHER" id="PTHR30419">
    <property type="entry name" value="HTH-TYPE TRANSCRIPTIONAL REGULATOR YBHD"/>
    <property type="match status" value="1"/>
</dbReference>
<dbReference type="RefSeq" id="WP_340358157.1">
    <property type="nucleotide sequence ID" value="NZ_JBBKZU010000007.1"/>
</dbReference>
<sequence length="298" mass="32573">MNFSVRQLRAFVATARLRSFTRAAEQLHVTQPGLSAMLRELEAQLDCRLLERTTRNVALTAQGEEFLPTAIRVLKDLEEATVSLGQITSTQRRRLSVGATPLIASSILPEACAAFAGMHPSVQVELQDLDRGTIYERVQSGELDAGYGAFMTASSLVRRRRLLASPLVLVCASNEASKSVRWKELTAATLLGLPLENPIQQLVEGQLRSVGSAATVAQRFNQLHTLLAMVESGAGPTILPDFVASAASRYRVTFQKMRTPAVAVDFYEITKAGRLTSDLLADFGTCLVQAFESHREVR</sequence>
<dbReference type="Proteomes" id="UP001365846">
    <property type="component" value="Unassembled WGS sequence"/>
</dbReference>
<evidence type="ECO:0000259" key="5">
    <source>
        <dbReference type="PROSITE" id="PS50931"/>
    </source>
</evidence>
<name>A0ABU8VGX8_9BURK</name>
<dbReference type="Pfam" id="PF03466">
    <property type="entry name" value="LysR_substrate"/>
    <property type="match status" value="1"/>
</dbReference>
<evidence type="ECO:0000313" key="6">
    <source>
        <dbReference type="EMBL" id="MEJ8812919.1"/>
    </source>
</evidence>
<dbReference type="SUPFAM" id="SSF46785">
    <property type="entry name" value="Winged helix' DNA-binding domain"/>
    <property type="match status" value="1"/>
</dbReference>
<accession>A0ABU8VGX8</accession>
<evidence type="ECO:0000256" key="4">
    <source>
        <dbReference type="ARBA" id="ARBA00023163"/>
    </source>
</evidence>
<dbReference type="EMBL" id="JBBKZU010000007">
    <property type="protein sequence ID" value="MEJ8812919.1"/>
    <property type="molecule type" value="Genomic_DNA"/>
</dbReference>
<evidence type="ECO:0000313" key="7">
    <source>
        <dbReference type="Proteomes" id="UP001365846"/>
    </source>
</evidence>
<dbReference type="PRINTS" id="PR00039">
    <property type="entry name" value="HTHLYSR"/>
</dbReference>
<evidence type="ECO:0000256" key="1">
    <source>
        <dbReference type="ARBA" id="ARBA00009437"/>
    </source>
</evidence>
<dbReference type="Gene3D" id="3.40.190.10">
    <property type="entry name" value="Periplasmic binding protein-like II"/>
    <property type="match status" value="2"/>
</dbReference>
<dbReference type="Pfam" id="PF00126">
    <property type="entry name" value="HTH_1"/>
    <property type="match status" value="1"/>
</dbReference>
<keyword evidence="7" id="KW-1185">Reference proteome</keyword>
<protein>
    <submittedName>
        <fullName evidence="6">LysR family transcriptional regulator</fullName>
    </submittedName>
</protein>
<dbReference type="InterPro" id="IPR036390">
    <property type="entry name" value="WH_DNA-bd_sf"/>
</dbReference>
<dbReference type="InterPro" id="IPR000847">
    <property type="entry name" value="LysR_HTH_N"/>
</dbReference>
<gene>
    <name evidence="6" type="ORF">WKW77_17675</name>
</gene>
<organism evidence="6 7">
    <name type="scientific">Variovorax ureilyticus</name>
    <dbReference type="NCBI Taxonomy" id="1836198"/>
    <lineage>
        <taxon>Bacteria</taxon>
        <taxon>Pseudomonadati</taxon>
        <taxon>Pseudomonadota</taxon>
        <taxon>Betaproteobacteria</taxon>
        <taxon>Burkholderiales</taxon>
        <taxon>Comamonadaceae</taxon>
        <taxon>Variovorax</taxon>
    </lineage>
</organism>
<proteinExistence type="inferred from homology"/>
<keyword evidence="3" id="KW-0238">DNA-binding</keyword>
<dbReference type="PANTHER" id="PTHR30419:SF8">
    <property type="entry name" value="NITROGEN ASSIMILATION TRANSCRIPTIONAL ACTIVATOR-RELATED"/>
    <property type="match status" value="1"/>
</dbReference>
<dbReference type="InterPro" id="IPR005119">
    <property type="entry name" value="LysR_subst-bd"/>
</dbReference>
<reference evidence="6 7" key="1">
    <citation type="submission" date="2024-03" db="EMBL/GenBank/DDBJ databases">
        <title>Novel species of the genus Variovorax.</title>
        <authorList>
            <person name="Liu Q."/>
            <person name="Xin Y.-H."/>
        </authorList>
    </citation>
    <scope>NUCLEOTIDE SEQUENCE [LARGE SCALE GENOMIC DNA]</scope>
    <source>
        <strain evidence="6 7">KACC 18899</strain>
    </source>
</reference>
<dbReference type="InterPro" id="IPR050950">
    <property type="entry name" value="HTH-type_LysR_regulators"/>
</dbReference>
<comment type="similarity">
    <text evidence="1">Belongs to the LysR transcriptional regulatory family.</text>
</comment>